<sequence>MSHERLVMIQQDIHPGNFLIDPETGQVTILDFSGVSSLPETFASYTLYAYRNDFAKSISKIWEIKRRENLVAMSEARIINFMSGGGDFGLDKDGFPKKKKA</sequence>
<dbReference type="EMBL" id="BPWL01000006">
    <property type="protein sequence ID" value="GJJ11646.1"/>
    <property type="molecule type" value="Genomic_DNA"/>
</dbReference>
<name>A0AAV5AGN1_9AGAM</name>
<accession>A0AAV5AGN1</accession>
<comment type="caution">
    <text evidence="1">The sequence shown here is derived from an EMBL/GenBank/DDBJ whole genome shotgun (WGS) entry which is preliminary data.</text>
</comment>
<dbReference type="InterPro" id="IPR011009">
    <property type="entry name" value="Kinase-like_dom_sf"/>
</dbReference>
<proteinExistence type="predicted"/>
<organism evidence="1 2">
    <name type="scientific">Clathrus columnatus</name>
    <dbReference type="NCBI Taxonomy" id="1419009"/>
    <lineage>
        <taxon>Eukaryota</taxon>
        <taxon>Fungi</taxon>
        <taxon>Dikarya</taxon>
        <taxon>Basidiomycota</taxon>
        <taxon>Agaricomycotina</taxon>
        <taxon>Agaricomycetes</taxon>
        <taxon>Phallomycetidae</taxon>
        <taxon>Phallales</taxon>
        <taxon>Clathraceae</taxon>
        <taxon>Clathrus</taxon>
    </lineage>
</organism>
<evidence type="ECO:0000313" key="2">
    <source>
        <dbReference type="Proteomes" id="UP001050691"/>
    </source>
</evidence>
<reference evidence="1" key="1">
    <citation type="submission" date="2021-10" db="EMBL/GenBank/DDBJ databases">
        <title>De novo Genome Assembly of Clathrus columnatus (Basidiomycota, Fungi) Using Illumina and Nanopore Sequence Data.</title>
        <authorList>
            <person name="Ogiso-Tanaka E."/>
            <person name="Itagaki H."/>
            <person name="Hosoya T."/>
            <person name="Hosaka K."/>
        </authorList>
    </citation>
    <scope>NUCLEOTIDE SEQUENCE</scope>
    <source>
        <strain evidence="1">MO-923</strain>
    </source>
</reference>
<evidence type="ECO:0000313" key="1">
    <source>
        <dbReference type="EMBL" id="GJJ11646.1"/>
    </source>
</evidence>
<gene>
    <name evidence="1" type="ORF">Clacol_005882</name>
</gene>
<keyword evidence="2" id="KW-1185">Reference proteome</keyword>
<protein>
    <submittedName>
        <fullName evidence="1">Uncharacterized protein</fullName>
    </submittedName>
</protein>
<dbReference type="Proteomes" id="UP001050691">
    <property type="component" value="Unassembled WGS sequence"/>
</dbReference>
<dbReference type="SUPFAM" id="SSF56112">
    <property type="entry name" value="Protein kinase-like (PK-like)"/>
    <property type="match status" value="1"/>
</dbReference>
<dbReference type="AlphaFoldDB" id="A0AAV5AGN1"/>